<dbReference type="GO" id="GO:0033194">
    <property type="term" value="P:response to hydroperoxide"/>
    <property type="evidence" value="ECO:0007669"/>
    <property type="project" value="TreeGrafter"/>
</dbReference>
<proteinExistence type="predicted"/>
<dbReference type="Pfam" id="PF03883">
    <property type="entry name" value="H2O2_YaaD"/>
    <property type="match status" value="1"/>
</dbReference>
<evidence type="ECO:0000313" key="2">
    <source>
        <dbReference type="Proteomes" id="UP000249886"/>
    </source>
</evidence>
<name>A0A6H9XUK1_9CORY</name>
<dbReference type="GO" id="GO:0005829">
    <property type="term" value="C:cytosol"/>
    <property type="evidence" value="ECO:0007669"/>
    <property type="project" value="TreeGrafter"/>
</dbReference>
<dbReference type="RefSeq" id="WP_050773699.1">
    <property type="nucleotide sequence ID" value="NZ_CP050134.2"/>
</dbReference>
<dbReference type="AlphaFoldDB" id="A0A6H9XUK1"/>
<dbReference type="PANTHER" id="PTHR30283">
    <property type="entry name" value="PEROXIDE STRESS RESPONSE PROTEIN YAAA"/>
    <property type="match status" value="1"/>
</dbReference>
<dbReference type="NCBIfam" id="NF002546">
    <property type="entry name" value="PRK02101.2-4"/>
    <property type="match status" value="1"/>
</dbReference>
<sequence length="253" mass="27445">MLIILPPSETKAAGGDGSPLDFATLSFPMLNPTRENIASDLIRLHLSEALGVLGVSRKQQRLVEYNKVLLSSPTLPALLRFTGVLYDALSAPSLSPAAWRRLAVGDALFGLLMASDRIPMYRLSGNTKLPRPNGETPTMKSRWGQEISAALATVDEFIVDLRSGVYQQLGKVSRAATLRVEKRQPDGKLKVVSHFNKHYKGVAARMLAEHDGDITSARDVADVLRNAGMEIQLDAGSSELRLIVESPATSPMT</sequence>
<dbReference type="PANTHER" id="PTHR30283:SF4">
    <property type="entry name" value="PEROXIDE STRESS RESISTANCE PROTEIN YAAA"/>
    <property type="match status" value="1"/>
</dbReference>
<protein>
    <submittedName>
        <fullName evidence="1">Protein of uncharacterized function (DUF328)</fullName>
    </submittedName>
</protein>
<accession>A0A6H9XUK1</accession>
<comment type="caution">
    <text evidence="1">The sequence shown here is derived from an EMBL/GenBank/DDBJ whole genome shotgun (WGS) entry which is preliminary data.</text>
</comment>
<dbReference type="GeneID" id="84574130"/>
<evidence type="ECO:0000313" key="1">
    <source>
        <dbReference type="EMBL" id="SPW30814.1"/>
    </source>
</evidence>
<dbReference type="EMBL" id="UARK01000023">
    <property type="protein sequence ID" value="SPW30814.1"/>
    <property type="molecule type" value="Genomic_DNA"/>
</dbReference>
<gene>
    <name evidence="1" type="ORF">NCTC10254_01923</name>
</gene>
<organism evidence="1 2">
    <name type="scientific">Corynebacterium matruchotii</name>
    <dbReference type="NCBI Taxonomy" id="43768"/>
    <lineage>
        <taxon>Bacteria</taxon>
        <taxon>Bacillati</taxon>
        <taxon>Actinomycetota</taxon>
        <taxon>Actinomycetes</taxon>
        <taxon>Mycobacteriales</taxon>
        <taxon>Corynebacteriaceae</taxon>
        <taxon>Corynebacterium</taxon>
    </lineage>
</organism>
<reference evidence="1 2" key="1">
    <citation type="submission" date="2018-06" db="EMBL/GenBank/DDBJ databases">
        <authorList>
            <consortium name="Pathogen Informatics"/>
            <person name="Doyle S."/>
        </authorList>
    </citation>
    <scope>NUCLEOTIDE SEQUENCE [LARGE SCALE GENOMIC DNA]</scope>
    <source>
        <strain evidence="1 2">NCTC10254</strain>
    </source>
</reference>
<dbReference type="Proteomes" id="UP000249886">
    <property type="component" value="Unassembled WGS sequence"/>
</dbReference>
<dbReference type="InterPro" id="IPR005583">
    <property type="entry name" value="YaaA"/>
</dbReference>